<gene>
    <name evidence="2" type="ORF">CLEI1391_LOCUS12600</name>
</gene>
<evidence type="ECO:0000256" key="1">
    <source>
        <dbReference type="SAM" id="Phobius"/>
    </source>
</evidence>
<dbReference type="EMBL" id="HBFB01022403">
    <property type="protein sequence ID" value="CAD8685885.1"/>
    <property type="molecule type" value="Transcribed_RNA"/>
</dbReference>
<accession>A0A7S0RSR8</accession>
<keyword evidence="1" id="KW-0812">Transmembrane</keyword>
<protein>
    <submittedName>
        <fullName evidence="2">Uncharacterized protein</fullName>
    </submittedName>
</protein>
<dbReference type="AlphaFoldDB" id="A0A7S0RSR8"/>
<sequence length="105" mass="11529">MQSQTERWASLHPGTPRTGRILEVSAAYLLPRVGMVLGLAGLVWGANQKFLWVQKPASVTPEFLEEVKRIGPVAQRVNAPPVFLNPFTNRIPGSARGPEDLKKDA</sequence>
<name>A0A7S0RSR8_9CHLO</name>
<keyword evidence="1" id="KW-0472">Membrane</keyword>
<reference evidence="2" key="1">
    <citation type="submission" date="2021-01" db="EMBL/GenBank/DDBJ databases">
        <authorList>
            <person name="Corre E."/>
            <person name="Pelletier E."/>
            <person name="Niang G."/>
            <person name="Scheremetjew M."/>
            <person name="Finn R."/>
            <person name="Kale V."/>
            <person name="Holt S."/>
            <person name="Cochrane G."/>
            <person name="Meng A."/>
            <person name="Brown T."/>
            <person name="Cohen L."/>
        </authorList>
    </citation>
    <scope>NUCLEOTIDE SEQUENCE</scope>
    <source>
        <strain evidence="2">SAG 11-49</strain>
    </source>
</reference>
<keyword evidence="1" id="KW-1133">Transmembrane helix</keyword>
<organism evidence="2">
    <name type="scientific">Chlamydomonas leiostraca</name>
    <dbReference type="NCBI Taxonomy" id="1034604"/>
    <lineage>
        <taxon>Eukaryota</taxon>
        <taxon>Viridiplantae</taxon>
        <taxon>Chlorophyta</taxon>
        <taxon>core chlorophytes</taxon>
        <taxon>Chlorophyceae</taxon>
        <taxon>CS clade</taxon>
        <taxon>Chlamydomonadales</taxon>
        <taxon>Chlamydomonadaceae</taxon>
        <taxon>Chlamydomonas</taxon>
    </lineage>
</organism>
<feature type="transmembrane region" description="Helical" evidence="1">
    <location>
        <begin position="26"/>
        <end position="46"/>
    </location>
</feature>
<evidence type="ECO:0000313" key="2">
    <source>
        <dbReference type="EMBL" id="CAD8685885.1"/>
    </source>
</evidence>
<proteinExistence type="predicted"/>